<dbReference type="Pfam" id="PF00005">
    <property type="entry name" value="ABC_tran"/>
    <property type="match status" value="1"/>
</dbReference>
<sequence>MNTEHDAVGPSKRTLTERFPALRRLLPDFQRLPEVRQLSLTDCGAACLCMVLAYHGRKMSLDEVRELSGTGRDGVTARALLDTGRRLGLRGRAVSIDLDRLSDLPVGAILHWDFNHYVVFEELRRGHVHVVDPAMGRRVVAMESFRQRFTGVVLLFEPTADFQRVRAKRGGAFRYLLPLLGQSDSLGRIFALSAALQLFAMGAPVLTGMVVDRVVPRGDYSLLLVLSLCLSLLVLFHLVASVIRGHLLLELRTRLDSAMTLGFLDHLVDLAYSFFQIRPAGDLMMRLGAQANVREILSSSAVSALLDGSLVLLYFAVLFAVSGRMALTVLALGVLQVLVFVLTRDRRRSLLSQGLEVEAKSQSFLLSMLTGMQTLKAFGAERNAVEGYSHLFVDVLNSSLGRGRLGLWVEALTNTLRLASPLLLLSLGTYLVLDGTLTLGEMLSVNALSVALLVPLSNLIGTSGQFQLLGSYLERINDVMDAPSEQDPTRSGVRVTLQGAIELNRVSFRYSGASPLVLQDVSLRVEPGQMVAIVGRSGSGKSTLANLLLGLYLPTSGRVLYDGVELGSLDLRLVRNQMGIVLQDPAFFNYSLRDNILLGAPELPLERVTEAARLAHIHDDIMAMPMQYNTLLLDRGLSLSGGQRQRLALARALVHRPSVLLLDEATSALDAITEGLVQRALSSLRCTRVVIAHRLSTIRSADLIIVMDEGKLVEQGTHEELLGRGGIYSRLVHAQMEENAPQARAG</sequence>
<dbReference type="Gene3D" id="3.90.70.10">
    <property type="entry name" value="Cysteine proteinases"/>
    <property type="match status" value="1"/>
</dbReference>
<comment type="caution">
    <text evidence="14">The sequence shown here is derived from an EMBL/GenBank/DDBJ whole genome shotgun (WGS) entry which is preliminary data.</text>
</comment>
<dbReference type="InterPro" id="IPR027417">
    <property type="entry name" value="P-loop_NTPase"/>
</dbReference>
<evidence type="ECO:0000259" key="12">
    <source>
        <dbReference type="PROSITE" id="PS50929"/>
    </source>
</evidence>
<dbReference type="InterPro" id="IPR017871">
    <property type="entry name" value="ABC_transporter-like_CS"/>
</dbReference>
<dbReference type="InterPro" id="IPR036640">
    <property type="entry name" value="ABC1_TM_sf"/>
</dbReference>
<dbReference type="InterPro" id="IPR011527">
    <property type="entry name" value="ABC1_TM_dom"/>
</dbReference>
<dbReference type="GO" id="GO:0016887">
    <property type="term" value="F:ATP hydrolysis activity"/>
    <property type="evidence" value="ECO:0007669"/>
    <property type="project" value="InterPro"/>
</dbReference>
<dbReference type="SUPFAM" id="SSF52540">
    <property type="entry name" value="P-loop containing nucleoside triphosphate hydrolases"/>
    <property type="match status" value="1"/>
</dbReference>
<evidence type="ECO:0000256" key="10">
    <source>
        <dbReference type="SAM" id="Phobius"/>
    </source>
</evidence>
<evidence type="ECO:0000256" key="5">
    <source>
        <dbReference type="ARBA" id="ARBA00022741"/>
    </source>
</evidence>
<evidence type="ECO:0000256" key="2">
    <source>
        <dbReference type="ARBA" id="ARBA00022448"/>
    </source>
</evidence>
<dbReference type="PANTHER" id="PTHR43394:SF1">
    <property type="entry name" value="ATP-BINDING CASSETTE SUB-FAMILY B MEMBER 10, MITOCHONDRIAL"/>
    <property type="match status" value="1"/>
</dbReference>
<dbReference type="SMART" id="SM00382">
    <property type="entry name" value="AAA"/>
    <property type="match status" value="1"/>
</dbReference>
<keyword evidence="9 10" id="KW-0472">Membrane</keyword>
<evidence type="ECO:0000256" key="1">
    <source>
        <dbReference type="ARBA" id="ARBA00004651"/>
    </source>
</evidence>
<dbReference type="InterPro" id="IPR005074">
    <property type="entry name" value="Peptidase_C39"/>
</dbReference>
<feature type="domain" description="ABC transmembrane type-1" evidence="12">
    <location>
        <begin position="189"/>
        <end position="468"/>
    </location>
</feature>
<evidence type="ECO:0000313" key="15">
    <source>
        <dbReference type="Proteomes" id="UP000272888"/>
    </source>
</evidence>
<evidence type="ECO:0000256" key="9">
    <source>
        <dbReference type="ARBA" id="ARBA00023136"/>
    </source>
</evidence>
<name>A0A3A8PD40_9BACT</name>
<dbReference type="GO" id="GO:0005886">
    <property type="term" value="C:plasma membrane"/>
    <property type="evidence" value="ECO:0007669"/>
    <property type="project" value="UniProtKB-SubCell"/>
</dbReference>
<keyword evidence="15" id="KW-1185">Reference proteome</keyword>
<evidence type="ECO:0000313" key="14">
    <source>
        <dbReference type="EMBL" id="RKH54327.1"/>
    </source>
</evidence>
<evidence type="ECO:0000256" key="8">
    <source>
        <dbReference type="ARBA" id="ARBA00022989"/>
    </source>
</evidence>
<feature type="transmembrane region" description="Helical" evidence="10">
    <location>
        <begin position="325"/>
        <end position="343"/>
    </location>
</feature>
<dbReference type="FunFam" id="3.40.50.300:FF:000299">
    <property type="entry name" value="ABC transporter ATP-binding protein/permease"/>
    <property type="match status" value="1"/>
</dbReference>
<evidence type="ECO:0000256" key="6">
    <source>
        <dbReference type="ARBA" id="ARBA00022801"/>
    </source>
</evidence>
<accession>A0A3A8PD40</accession>
<evidence type="ECO:0000259" key="13">
    <source>
        <dbReference type="PROSITE" id="PS50990"/>
    </source>
</evidence>
<dbReference type="Gene3D" id="1.20.1560.10">
    <property type="entry name" value="ABC transporter type 1, transmembrane domain"/>
    <property type="match status" value="1"/>
</dbReference>
<dbReference type="CDD" id="cd18779">
    <property type="entry name" value="ABC_6TM_T1SS_like"/>
    <property type="match status" value="1"/>
</dbReference>
<evidence type="ECO:0000259" key="11">
    <source>
        <dbReference type="PROSITE" id="PS50893"/>
    </source>
</evidence>
<reference evidence="15" key="1">
    <citation type="submission" date="2018-09" db="EMBL/GenBank/DDBJ databases">
        <authorList>
            <person name="Livingstone P.G."/>
            <person name="Whitworth D.E."/>
        </authorList>
    </citation>
    <scope>NUCLEOTIDE SEQUENCE [LARGE SCALE GENOMIC DNA]</scope>
    <source>
        <strain evidence="15">CA051B</strain>
    </source>
</reference>
<dbReference type="EMBL" id="RAWB01000305">
    <property type="protein sequence ID" value="RKH54327.1"/>
    <property type="molecule type" value="Genomic_DNA"/>
</dbReference>
<keyword evidence="6" id="KW-0378">Hydrolase</keyword>
<keyword evidence="5" id="KW-0547">Nucleotide-binding</keyword>
<evidence type="ECO:0000256" key="4">
    <source>
        <dbReference type="ARBA" id="ARBA00022692"/>
    </source>
</evidence>
<feature type="domain" description="Peptidase C39" evidence="13">
    <location>
        <begin position="37"/>
        <end position="156"/>
    </location>
</feature>
<evidence type="ECO:0000256" key="7">
    <source>
        <dbReference type="ARBA" id="ARBA00022840"/>
    </source>
</evidence>
<dbReference type="SUPFAM" id="SSF90123">
    <property type="entry name" value="ABC transporter transmembrane region"/>
    <property type="match status" value="1"/>
</dbReference>
<keyword evidence="3" id="KW-1003">Cell membrane</keyword>
<feature type="transmembrane region" description="Helical" evidence="10">
    <location>
        <begin position="223"/>
        <end position="243"/>
    </location>
</feature>
<gene>
    <name evidence="14" type="ORF">D7V93_25750</name>
</gene>
<keyword evidence="2" id="KW-0813">Transport</keyword>
<organism evidence="14 15">
    <name type="scientific">Corallococcus llansteffanensis</name>
    <dbReference type="NCBI Taxonomy" id="2316731"/>
    <lineage>
        <taxon>Bacteria</taxon>
        <taxon>Pseudomonadati</taxon>
        <taxon>Myxococcota</taxon>
        <taxon>Myxococcia</taxon>
        <taxon>Myxococcales</taxon>
        <taxon>Cystobacterineae</taxon>
        <taxon>Myxococcaceae</taxon>
        <taxon>Corallococcus</taxon>
    </lineage>
</organism>
<dbReference type="GO" id="GO:0008233">
    <property type="term" value="F:peptidase activity"/>
    <property type="evidence" value="ECO:0007669"/>
    <property type="project" value="InterPro"/>
</dbReference>
<dbReference type="Pfam" id="PF00664">
    <property type="entry name" value="ABC_membrane"/>
    <property type="match status" value="1"/>
</dbReference>
<proteinExistence type="predicted"/>
<dbReference type="PROSITE" id="PS50893">
    <property type="entry name" value="ABC_TRANSPORTER_2"/>
    <property type="match status" value="1"/>
</dbReference>
<keyword evidence="7" id="KW-0067">ATP-binding</keyword>
<dbReference type="RefSeq" id="WP_120645919.1">
    <property type="nucleotide sequence ID" value="NZ_RAWB01000305.1"/>
</dbReference>
<dbReference type="Gene3D" id="3.40.50.300">
    <property type="entry name" value="P-loop containing nucleotide triphosphate hydrolases"/>
    <property type="match status" value="1"/>
</dbReference>
<dbReference type="GO" id="GO:0015421">
    <property type="term" value="F:ABC-type oligopeptide transporter activity"/>
    <property type="evidence" value="ECO:0007669"/>
    <property type="project" value="TreeGrafter"/>
</dbReference>
<feature type="transmembrane region" description="Helical" evidence="10">
    <location>
        <begin position="189"/>
        <end position="211"/>
    </location>
</feature>
<dbReference type="InterPro" id="IPR003593">
    <property type="entry name" value="AAA+_ATPase"/>
</dbReference>
<dbReference type="GO" id="GO:0005524">
    <property type="term" value="F:ATP binding"/>
    <property type="evidence" value="ECO:0007669"/>
    <property type="project" value="UniProtKB-KW"/>
</dbReference>
<feature type="transmembrane region" description="Helical" evidence="10">
    <location>
        <begin position="296"/>
        <end position="319"/>
    </location>
</feature>
<evidence type="ECO:0000256" key="3">
    <source>
        <dbReference type="ARBA" id="ARBA00022475"/>
    </source>
</evidence>
<keyword evidence="8 10" id="KW-1133">Transmembrane helix</keyword>
<comment type="subcellular location">
    <subcellularLocation>
        <location evidence="1">Cell membrane</location>
        <topology evidence="1">Multi-pass membrane protein</topology>
    </subcellularLocation>
</comment>
<protein>
    <submittedName>
        <fullName evidence="14">Peptidase domain-containing ABC transporter</fullName>
    </submittedName>
</protein>
<keyword evidence="4 10" id="KW-0812">Transmembrane</keyword>
<dbReference type="AlphaFoldDB" id="A0A3A8PD40"/>
<dbReference type="PANTHER" id="PTHR43394">
    <property type="entry name" value="ATP-DEPENDENT PERMEASE MDL1, MITOCHONDRIAL"/>
    <property type="match status" value="1"/>
</dbReference>
<dbReference type="PROSITE" id="PS00211">
    <property type="entry name" value="ABC_TRANSPORTER_1"/>
    <property type="match status" value="1"/>
</dbReference>
<feature type="domain" description="ABC transporter" evidence="11">
    <location>
        <begin position="501"/>
        <end position="734"/>
    </location>
</feature>
<dbReference type="PROSITE" id="PS50929">
    <property type="entry name" value="ABC_TM1F"/>
    <property type="match status" value="1"/>
</dbReference>
<dbReference type="InterPro" id="IPR003439">
    <property type="entry name" value="ABC_transporter-like_ATP-bd"/>
</dbReference>
<dbReference type="GO" id="GO:0006508">
    <property type="term" value="P:proteolysis"/>
    <property type="evidence" value="ECO:0007669"/>
    <property type="project" value="InterPro"/>
</dbReference>
<dbReference type="PROSITE" id="PS50990">
    <property type="entry name" value="PEPTIDASE_C39"/>
    <property type="match status" value="1"/>
</dbReference>
<dbReference type="Pfam" id="PF03412">
    <property type="entry name" value="Peptidase_C39"/>
    <property type="match status" value="1"/>
</dbReference>
<dbReference type="InterPro" id="IPR039421">
    <property type="entry name" value="Type_1_exporter"/>
</dbReference>
<dbReference type="Proteomes" id="UP000272888">
    <property type="component" value="Unassembled WGS sequence"/>
</dbReference>